<gene>
    <name evidence="3" type="ORF">B0T26DRAFT_755131</name>
</gene>
<dbReference type="AlphaFoldDB" id="A0AA40A6A5"/>
<sequence>MSSIGVILSTKPGDYTFTEADWNHESEAVVAKLGKEAGFNVYLASKAAAERAVWEFRDQHKPKFSLAAINPCFVTGPSVIPVSSPKASVQGTPGFVDIRDVARAVVFGVENPDRVDGERFILAAFYEAAWLHAENWWFK</sequence>
<comment type="caution">
    <text evidence="3">The sequence shown here is derived from an EMBL/GenBank/DDBJ whole genome shotgun (WGS) entry which is preliminary data.</text>
</comment>
<keyword evidence="1" id="KW-0560">Oxidoreductase</keyword>
<dbReference type="RefSeq" id="XP_060293314.1">
    <property type="nucleotide sequence ID" value="XM_060445913.1"/>
</dbReference>
<evidence type="ECO:0000313" key="4">
    <source>
        <dbReference type="Proteomes" id="UP001172101"/>
    </source>
</evidence>
<comment type="similarity">
    <text evidence="2">Belongs to the NAD(P)-dependent epimerase/dehydratase family. Dihydroflavonol-4-reductase subfamily.</text>
</comment>
<evidence type="ECO:0000313" key="3">
    <source>
        <dbReference type="EMBL" id="KAK0710010.1"/>
    </source>
</evidence>
<reference evidence="3" key="1">
    <citation type="submission" date="2023-06" db="EMBL/GenBank/DDBJ databases">
        <title>Genome-scale phylogeny and comparative genomics of the fungal order Sordariales.</title>
        <authorList>
            <consortium name="Lawrence Berkeley National Laboratory"/>
            <person name="Hensen N."/>
            <person name="Bonometti L."/>
            <person name="Westerberg I."/>
            <person name="Brannstrom I.O."/>
            <person name="Guillou S."/>
            <person name="Cros-Aarteil S."/>
            <person name="Calhoun S."/>
            <person name="Haridas S."/>
            <person name="Kuo A."/>
            <person name="Mondo S."/>
            <person name="Pangilinan J."/>
            <person name="Riley R."/>
            <person name="LaButti K."/>
            <person name="Andreopoulos B."/>
            <person name="Lipzen A."/>
            <person name="Chen C."/>
            <person name="Yanf M."/>
            <person name="Daum C."/>
            <person name="Ng V."/>
            <person name="Clum A."/>
            <person name="Steindorff A."/>
            <person name="Ohm R."/>
            <person name="Martin F."/>
            <person name="Silar P."/>
            <person name="Natvig D."/>
            <person name="Lalanne C."/>
            <person name="Gautier V."/>
            <person name="Ament-velasquez S.L."/>
            <person name="Kruys A."/>
            <person name="Hutchinson M.I."/>
            <person name="Powell A.J."/>
            <person name="Barry K."/>
            <person name="Miller A.N."/>
            <person name="Grigoriev I.V."/>
            <person name="Debuchy R."/>
            <person name="Gladieux P."/>
            <person name="Thoren M.H."/>
            <person name="Johannesson H."/>
        </authorList>
    </citation>
    <scope>NUCLEOTIDE SEQUENCE</scope>
    <source>
        <strain evidence="3">SMH2392-1A</strain>
    </source>
</reference>
<dbReference type="InterPro" id="IPR036291">
    <property type="entry name" value="NAD(P)-bd_dom_sf"/>
</dbReference>
<dbReference type="PANTHER" id="PTHR10366:SF564">
    <property type="entry name" value="STEROL-4-ALPHA-CARBOXYLATE 3-DEHYDROGENASE, DECARBOXYLATING"/>
    <property type="match status" value="1"/>
</dbReference>
<keyword evidence="4" id="KW-1185">Reference proteome</keyword>
<dbReference type="InterPro" id="IPR050425">
    <property type="entry name" value="NAD(P)_dehydrat-like"/>
</dbReference>
<organism evidence="3 4">
    <name type="scientific">Lasiosphaeria miniovina</name>
    <dbReference type="NCBI Taxonomy" id="1954250"/>
    <lineage>
        <taxon>Eukaryota</taxon>
        <taxon>Fungi</taxon>
        <taxon>Dikarya</taxon>
        <taxon>Ascomycota</taxon>
        <taxon>Pezizomycotina</taxon>
        <taxon>Sordariomycetes</taxon>
        <taxon>Sordariomycetidae</taxon>
        <taxon>Sordariales</taxon>
        <taxon>Lasiosphaeriaceae</taxon>
        <taxon>Lasiosphaeria</taxon>
    </lineage>
</organism>
<name>A0AA40A6A5_9PEZI</name>
<dbReference type="Proteomes" id="UP001172101">
    <property type="component" value="Unassembled WGS sequence"/>
</dbReference>
<accession>A0AA40A6A5</accession>
<dbReference type="Gene3D" id="3.40.50.720">
    <property type="entry name" value="NAD(P)-binding Rossmann-like Domain"/>
    <property type="match status" value="1"/>
</dbReference>
<protein>
    <submittedName>
        <fullName evidence="3">Uncharacterized protein</fullName>
    </submittedName>
</protein>
<evidence type="ECO:0000256" key="2">
    <source>
        <dbReference type="ARBA" id="ARBA00023445"/>
    </source>
</evidence>
<dbReference type="GeneID" id="85329183"/>
<dbReference type="GO" id="GO:0016616">
    <property type="term" value="F:oxidoreductase activity, acting on the CH-OH group of donors, NAD or NADP as acceptor"/>
    <property type="evidence" value="ECO:0007669"/>
    <property type="project" value="TreeGrafter"/>
</dbReference>
<dbReference type="PANTHER" id="PTHR10366">
    <property type="entry name" value="NAD DEPENDENT EPIMERASE/DEHYDRATASE"/>
    <property type="match status" value="1"/>
</dbReference>
<dbReference type="SUPFAM" id="SSF51735">
    <property type="entry name" value="NAD(P)-binding Rossmann-fold domains"/>
    <property type="match status" value="1"/>
</dbReference>
<dbReference type="EMBL" id="JAUIRO010000006">
    <property type="protein sequence ID" value="KAK0710010.1"/>
    <property type="molecule type" value="Genomic_DNA"/>
</dbReference>
<proteinExistence type="inferred from homology"/>
<evidence type="ECO:0000256" key="1">
    <source>
        <dbReference type="ARBA" id="ARBA00023002"/>
    </source>
</evidence>